<dbReference type="InterPro" id="IPR005675">
    <property type="entry name" value="Citramal_synthase"/>
</dbReference>
<dbReference type="GO" id="GO:0043714">
    <property type="term" value="F:(R)-citramalate synthase activity"/>
    <property type="evidence" value="ECO:0007669"/>
    <property type="project" value="UniProtKB-EC"/>
</dbReference>
<keyword evidence="8" id="KW-1185">Reference proteome</keyword>
<comment type="catalytic activity">
    <reaction evidence="5">
        <text>pyruvate + acetyl-CoA + H2O = (3R)-citramalate + CoA + H(+)</text>
        <dbReference type="Rhea" id="RHEA:19045"/>
        <dbReference type="ChEBI" id="CHEBI:15361"/>
        <dbReference type="ChEBI" id="CHEBI:15377"/>
        <dbReference type="ChEBI" id="CHEBI:15378"/>
        <dbReference type="ChEBI" id="CHEBI:30934"/>
        <dbReference type="ChEBI" id="CHEBI:57287"/>
        <dbReference type="ChEBI" id="CHEBI:57288"/>
        <dbReference type="EC" id="2.3.3.21"/>
    </reaction>
</comment>
<dbReference type="Proteomes" id="UP000248326">
    <property type="component" value="Unassembled WGS sequence"/>
</dbReference>
<dbReference type="Gene3D" id="1.10.238.260">
    <property type="match status" value="1"/>
</dbReference>
<dbReference type="GO" id="GO:0046912">
    <property type="term" value="F:acyltransferase activity, acyl groups converted into alkyl on transfer"/>
    <property type="evidence" value="ECO:0007669"/>
    <property type="project" value="InterPro"/>
</dbReference>
<dbReference type="UniPathway" id="UPA00047">
    <property type="reaction ID" value="UER00066"/>
</dbReference>
<dbReference type="InterPro" id="IPR002034">
    <property type="entry name" value="AIPM/Hcit_synth_CS"/>
</dbReference>
<dbReference type="InterPro" id="IPR036230">
    <property type="entry name" value="LeuA_allosteric_dom_sf"/>
</dbReference>
<dbReference type="Gene3D" id="3.20.20.70">
    <property type="entry name" value="Aldolase class I"/>
    <property type="match status" value="1"/>
</dbReference>
<name>A0A318S7P7_9DEIO</name>
<keyword evidence="3" id="KW-0808">Transferase</keyword>
<evidence type="ECO:0000256" key="1">
    <source>
        <dbReference type="ARBA" id="ARBA00004743"/>
    </source>
</evidence>
<evidence type="ECO:0000313" key="7">
    <source>
        <dbReference type="EMBL" id="PYE53066.1"/>
    </source>
</evidence>
<dbReference type="PROSITE" id="PS00816">
    <property type="entry name" value="AIPM_HOMOCIT_SYNTH_2"/>
    <property type="match status" value="1"/>
</dbReference>
<dbReference type="OrthoDB" id="33902at2"/>
<dbReference type="InterPro" id="IPR054691">
    <property type="entry name" value="LeuA/HCS_post-cat"/>
</dbReference>
<dbReference type="AlphaFoldDB" id="A0A318S7P7"/>
<dbReference type="GO" id="GO:0009097">
    <property type="term" value="P:isoleucine biosynthetic process"/>
    <property type="evidence" value="ECO:0007669"/>
    <property type="project" value="UniProtKB-UniPathway"/>
</dbReference>
<accession>A0A318S7P7</accession>
<dbReference type="InterPro" id="IPR000891">
    <property type="entry name" value="PYR_CT"/>
</dbReference>
<proteinExistence type="predicted"/>
<dbReference type="PROSITE" id="PS50991">
    <property type="entry name" value="PYR_CT"/>
    <property type="match status" value="1"/>
</dbReference>
<comment type="caution">
    <text evidence="7">The sequence shown here is derived from an EMBL/GenBank/DDBJ whole genome shotgun (WGS) entry which is preliminary data.</text>
</comment>
<evidence type="ECO:0000256" key="2">
    <source>
        <dbReference type="ARBA" id="ARBA00022325"/>
    </source>
</evidence>
<evidence type="ECO:0000256" key="3">
    <source>
        <dbReference type="ARBA" id="ARBA00022679"/>
    </source>
</evidence>
<organism evidence="7 8">
    <name type="scientific">Deinococcus yavapaiensis KR-236</name>
    <dbReference type="NCBI Taxonomy" id="694435"/>
    <lineage>
        <taxon>Bacteria</taxon>
        <taxon>Thermotogati</taxon>
        <taxon>Deinococcota</taxon>
        <taxon>Deinococci</taxon>
        <taxon>Deinococcales</taxon>
        <taxon>Deinococcaceae</taxon>
        <taxon>Deinococcus</taxon>
    </lineage>
</organism>
<dbReference type="PANTHER" id="PTHR43538">
    <property type="entry name" value="ALPHA-IPM SYNTHASE/HOMOCITRATE SYNTHASE"/>
    <property type="match status" value="1"/>
</dbReference>
<gene>
    <name evidence="7" type="ORF">DES52_11049</name>
</gene>
<dbReference type="Pfam" id="PF00682">
    <property type="entry name" value="HMGL-like"/>
    <property type="match status" value="1"/>
</dbReference>
<evidence type="ECO:0000256" key="4">
    <source>
        <dbReference type="ARBA" id="ARBA00034330"/>
    </source>
</evidence>
<dbReference type="PANTHER" id="PTHR43538:SF1">
    <property type="entry name" value="(R)-CITRAMALATE SYNTHASE"/>
    <property type="match status" value="1"/>
</dbReference>
<dbReference type="RefSeq" id="WP_110887281.1">
    <property type="nucleotide sequence ID" value="NZ_QJSX01000010.1"/>
</dbReference>
<comment type="pathway">
    <text evidence="1">Amino-acid biosynthesis; L-isoleucine biosynthesis; 2-oxobutanoate from pyruvate: step 1/3.</text>
</comment>
<dbReference type="Gene3D" id="3.30.160.270">
    <property type="match status" value="1"/>
</dbReference>
<dbReference type="SUPFAM" id="SSF51569">
    <property type="entry name" value="Aldolase"/>
    <property type="match status" value="1"/>
</dbReference>
<dbReference type="Pfam" id="PF22617">
    <property type="entry name" value="HCS_D2"/>
    <property type="match status" value="1"/>
</dbReference>
<sequence>MLTILDTTLRDGALAEGIDLTIEDKLRVTPLIDSLGVQYLEGGWPLVFERDLEFFRRAGEELQLGAKLTVFGATRRPETLVTRDRGMALLLESGAPVVHLYGKVWTLHVEKVLGTTREENLAMLRDSVSMMKGEGREVIFTAEHFFDGFRADREYALANLHAAVEAGADILSLGDSNGASLPDLVQEGVRAALGIATGRTVGLHLHNDLGLALGNTIAGLSAGATHVQGTVNGYAARSGITDLTALLPILKLKMGVDVVTDAQLARLSSVARKVAEIVGLGDEMDHKPVVGRKVFSHKTQTHVAAVLSAPEAYEAIAPESVGNQRRLLLPGLTRPTYLAEVARTYGVDLSVSSAANANILAVLKGLEDQGYTYEDASASLELRLAHLTGSATATLAVERLRLFEVIRGANQTVVEASLRVRVGADSVYVAAEGAEPLETLYLVLVAALQAVPDTRERGTAMRFLGARVRNLGRGKVRVVATLGDGEREWTTVGIDRDLVKAAWTSLLDGVEYGLSGLQGQTVVSP</sequence>
<evidence type="ECO:0000256" key="5">
    <source>
        <dbReference type="ARBA" id="ARBA00048263"/>
    </source>
</evidence>
<evidence type="ECO:0000313" key="8">
    <source>
        <dbReference type="Proteomes" id="UP000248326"/>
    </source>
</evidence>
<dbReference type="InterPro" id="IPR013785">
    <property type="entry name" value="Aldolase_TIM"/>
</dbReference>
<reference evidence="7 8" key="1">
    <citation type="submission" date="2018-06" db="EMBL/GenBank/DDBJ databases">
        <title>Genomic Encyclopedia of Type Strains, Phase IV (KMG-IV): sequencing the most valuable type-strain genomes for metagenomic binning, comparative biology and taxonomic classification.</title>
        <authorList>
            <person name="Goeker M."/>
        </authorList>
    </citation>
    <scope>NUCLEOTIDE SEQUENCE [LARGE SCALE GENOMIC DNA]</scope>
    <source>
        <strain evidence="7 8">DSM 18048</strain>
    </source>
</reference>
<dbReference type="EMBL" id="QJSX01000010">
    <property type="protein sequence ID" value="PYE53066.1"/>
    <property type="molecule type" value="Genomic_DNA"/>
</dbReference>
<protein>
    <recommendedName>
        <fullName evidence="2">(R)-citramalate synthase</fullName>
        <ecNumber evidence="4">2.3.3.21</ecNumber>
    </recommendedName>
</protein>
<dbReference type="EC" id="2.3.3.21" evidence="4"/>
<evidence type="ECO:0000259" key="6">
    <source>
        <dbReference type="PROSITE" id="PS50991"/>
    </source>
</evidence>
<feature type="domain" description="Pyruvate carboxyltransferase" evidence="6">
    <location>
        <begin position="2"/>
        <end position="268"/>
    </location>
</feature>